<feature type="compositionally biased region" description="Basic and acidic residues" evidence="1">
    <location>
        <begin position="91"/>
        <end position="102"/>
    </location>
</feature>
<feature type="region of interest" description="Disordered" evidence="1">
    <location>
        <begin position="74"/>
        <end position="108"/>
    </location>
</feature>
<protein>
    <submittedName>
        <fullName evidence="3">Uncharacterized protein</fullName>
    </submittedName>
</protein>
<sequence length="108" mass="12074">MKTNETLADYAISELCTRQCSCSSATFCRTTSSGFVELRWSLHHPWLQPGGAVAISFTDMMKIRRKLLLQFTNASSSTEPKTHPMVNNFAARDEPARPRDSLRSFGSS</sequence>
<dbReference type="Proteomes" id="UP000095280">
    <property type="component" value="Unplaced"/>
</dbReference>
<evidence type="ECO:0000313" key="2">
    <source>
        <dbReference type="Proteomes" id="UP000095280"/>
    </source>
</evidence>
<name>A0A1I8FJA5_9PLAT</name>
<organism evidence="2 3">
    <name type="scientific">Macrostomum lignano</name>
    <dbReference type="NCBI Taxonomy" id="282301"/>
    <lineage>
        <taxon>Eukaryota</taxon>
        <taxon>Metazoa</taxon>
        <taxon>Spiralia</taxon>
        <taxon>Lophotrochozoa</taxon>
        <taxon>Platyhelminthes</taxon>
        <taxon>Rhabditophora</taxon>
        <taxon>Macrostomorpha</taxon>
        <taxon>Macrostomida</taxon>
        <taxon>Macrostomidae</taxon>
        <taxon>Macrostomum</taxon>
    </lineage>
</organism>
<dbReference type="AlphaFoldDB" id="A0A1I8FJA5"/>
<reference evidence="3" key="1">
    <citation type="submission" date="2016-11" db="UniProtKB">
        <authorList>
            <consortium name="WormBaseParasite"/>
        </authorList>
    </citation>
    <scope>IDENTIFICATION</scope>
</reference>
<proteinExistence type="predicted"/>
<dbReference type="WBParaSite" id="maker-unitig_36318-snap-gene-0.1-mRNA-1">
    <property type="protein sequence ID" value="maker-unitig_36318-snap-gene-0.1-mRNA-1"/>
    <property type="gene ID" value="maker-unitig_36318-snap-gene-0.1"/>
</dbReference>
<evidence type="ECO:0000256" key="1">
    <source>
        <dbReference type="SAM" id="MobiDB-lite"/>
    </source>
</evidence>
<evidence type="ECO:0000313" key="3">
    <source>
        <dbReference type="WBParaSite" id="maker-unitig_36318-snap-gene-0.1-mRNA-1"/>
    </source>
</evidence>
<accession>A0A1I8FJA5</accession>
<keyword evidence="2" id="KW-1185">Reference proteome</keyword>